<dbReference type="GO" id="GO:0019843">
    <property type="term" value="F:rRNA binding"/>
    <property type="evidence" value="ECO:0007669"/>
    <property type="project" value="UniProtKB-UniRule"/>
</dbReference>
<evidence type="ECO:0000256" key="7">
    <source>
        <dbReference type="ARBA" id="ARBA00035257"/>
    </source>
</evidence>
<dbReference type="NCBIfam" id="TIGR01009">
    <property type="entry name" value="rpsC_bact"/>
    <property type="match status" value="1"/>
</dbReference>
<dbReference type="GO" id="GO:0003735">
    <property type="term" value="F:structural constituent of ribosome"/>
    <property type="evidence" value="ECO:0007669"/>
    <property type="project" value="InterPro"/>
</dbReference>
<comment type="similarity">
    <text evidence="1 8">Belongs to the universal ribosomal protein uS3 family.</text>
</comment>
<organism evidence="10 11">
    <name type="scientific">candidate division WWE3 bacterium CG08_land_8_20_14_0_20_40_13</name>
    <dbReference type="NCBI Taxonomy" id="1975084"/>
    <lineage>
        <taxon>Bacteria</taxon>
        <taxon>Katanobacteria</taxon>
    </lineage>
</organism>
<evidence type="ECO:0000256" key="4">
    <source>
        <dbReference type="ARBA" id="ARBA00022980"/>
    </source>
</evidence>
<proteinExistence type="inferred from homology"/>
<dbReference type="InterPro" id="IPR004044">
    <property type="entry name" value="KH_dom_type_2"/>
</dbReference>
<dbReference type="PROSITE" id="PS50823">
    <property type="entry name" value="KH_TYPE_2"/>
    <property type="match status" value="1"/>
</dbReference>
<dbReference type="PROSITE" id="PS50084">
    <property type="entry name" value="KH_TYPE_1"/>
    <property type="match status" value="1"/>
</dbReference>
<evidence type="ECO:0000256" key="3">
    <source>
        <dbReference type="ARBA" id="ARBA00022884"/>
    </source>
</evidence>
<protein>
    <recommendedName>
        <fullName evidence="7 8">Small ribosomal subunit protein uS3</fullName>
    </recommendedName>
</protein>
<dbReference type="Pfam" id="PF00189">
    <property type="entry name" value="Ribosomal_S3_C"/>
    <property type="match status" value="1"/>
</dbReference>
<sequence length="212" mass="23352">MGQKTNPTGMRVGIYKNWSSLWFGGKREIPRYVVEDKKIKDFLMTRLAPAGIEKAILERSFGNIKITVLISRPGVVIGKGGAGIASLREELKTYTLSKIDLAVEEIKELEKSAYLTARGIADQIERRIPYKRAVNSALQKAVERNVKGIKIEVSGLLGGASSIGRVEKFARGSIPTQTLRIDIDYAVIETKPKYGSIGIKVWINKGGFESGK</sequence>
<dbReference type="AlphaFoldDB" id="A0A2H0XEW7"/>
<dbReference type="SUPFAM" id="SSF54814">
    <property type="entry name" value="Prokaryotic type KH domain (KH-domain type II)"/>
    <property type="match status" value="1"/>
</dbReference>
<comment type="function">
    <text evidence="6 8">Binds the lower part of the 30S subunit head. Binds mRNA in the 70S ribosome, positioning it for translation.</text>
</comment>
<evidence type="ECO:0000256" key="2">
    <source>
        <dbReference type="ARBA" id="ARBA00022730"/>
    </source>
</evidence>
<evidence type="ECO:0000256" key="1">
    <source>
        <dbReference type="ARBA" id="ARBA00010761"/>
    </source>
</evidence>
<dbReference type="Gene3D" id="3.30.1140.32">
    <property type="entry name" value="Ribosomal protein S3, C-terminal domain"/>
    <property type="match status" value="1"/>
</dbReference>
<dbReference type="InterPro" id="IPR057258">
    <property type="entry name" value="Ribosomal_uS3"/>
</dbReference>
<comment type="subunit">
    <text evidence="8">Part of the 30S ribosomal subunit. Forms a tight complex with proteins S10 and S14.</text>
</comment>
<dbReference type="SMART" id="SM00322">
    <property type="entry name" value="KH"/>
    <property type="match status" value="1"/>
</dbReference>
<dbReference type="GO" id="GO:0022627">
    <property type="term" value="C:cytosolic small ribosomal subunit"/>
    <property type="evidence" value="ECO:0007669"/>
    <property type="project" value="TreeGrafter"/>
</dbReference>
<dbReference type="InterPro" id="IPR015946">
    <property type="entry name" value="KH_dom-like_a/b"/>
</dbReference>
<dbReference type="EMBL" id="PEYT01000004">
    <property type="protein sequence ID" value="PIS23355.1"/>
    <property type="molecule type" value="Genomic_DNA"/>
</dbReference>
<gene>
    <name evidence="8" type="primary">rpsC</name>
    <name evidence="10" type="ORF">COT49_00715</name>
</gene>
<evidence type="ECO:0000313" key="10">
    <source>
        <dbReference type="EMBL" id="PIS23355.1"/>
    </source>
</evidence>
<evidence type="ECO:0000313" key="11">
    <source>
        <dbReference type="Proteomes" id="UP000230340"/>
    </source>
</evidence>
<dbReference type="InterPro" id="IPR009019">
    <property type="entry name" value="KH_sf_prok-type"/>
</dbReference>
<comment type="caution">
    <text evidence="10">The sequence shown here is derived from an EMBL/GenBank/DDBJ whole genome shotgun (WGS) entry which is preliminary data.</text>
</comment>
<dbReference type="GO" id="GO:0006412">
    <property type="term" value="P:translation"/>
    <property type="evidence" value="ECO:0007669"/>
    <property type="project" value="UniProtKB-UniRule"/>
</dbReference>
<dbReference type="SUPFAM" id="SSF54821">
    <property type="entry name" value="Ribosomal protein S3 C-terminal domain"/>
    <property type="match status" value="1"/>
</dbReference>
<dbReference type="CDD" id="cd02412">
    <property type="entry name" value="KH-II_30S_S3"/>
    <property type="match status" value="1"/>
</dbReference>
<dbReference type="FunFam" id="3.30.300.20:FF:000001">
    <property type="entry name" value="30S ribosomal protein S3"/>
    <property type="match status" value="1"/>
</dbReference>
<name>A0A2H0XEW7_UNCKA</name>
<dbReference type="InterPro" id="IPR036419">
    <property type="entry name" value="Ribosomal_S3_C_sf"/>
</dbReference>
<keyword evidence="4 8" id="KW-0689">Ribosomal protein</keyword>
<reference evidence="11" key="1">
    <citation type="submission" date="2017-09" db="EMBL/GenBank/DDBJ databases">
        <title>Depth-based differentiation of microbial function through sediment-hosted aquifers and enrichment of novel symbionts in the deep terrestrial subsurface.</title>
        <authorList>
            <person name="Probst A.J."/>
            <person name="Ladd B."/>
            <person name="Jarett J.K."/>
            <person name="Geller-Mcgrath D.E."/>
            <person name="Sieber C.M.K."/>
            <person name="Emerson J.B."/>
            <person name="Anantharaman K."/>
            <person name="Thomas B.C."/>
            <person name="Malmstrom R."/>
            <person name="Stieglmeier M."/>
            <person name="Klingl A."/>
            <person name="Woyke T."/>
            <person name="Ryan C.M."/>
            <person name="Banfield J.F."/>
        </authorList>
    </citation>
    <scope>NUCLEOTIDE SEQUENCE [LARGE SCALE GENOMIC DNA]</scope>
</reference>
<dbReference type="GO" id="GO:0003729">
    <property type="term" value="F:mRNA binding"/>
    <property type="evidence" value="ECO:0007669"/>
    <property type="project" value="UniProtKB-UniRule"/>
</dbReference>
<accession>A0A2H0XEW7</accession>
<evidence type="ECO:0000256" key="8">
    <source>
        <dbReference type="HAMAP-Rule" id="MF_01309"/>
    </source>
</evidence>
<dbReference type="InterPro" id="IPR001351">
    <property type="entry name" value="Ribosomal_uS3_C"/>
</dbReference>
<keyword evidence="5 8" id="KW-0687">Ribonucleoprotein</keyword>
<keyword evidence="3 8" id="KW-0694">RNA-binding</keyword>
<keyword evidence="2 8" id="KW-0699">rRNA-binding</keyword>
<dbReference type="Gene3D" id="3.30.300.20">
    <property type="match status" value="1"/>
</dbReference>
<evidence type="ECO:0000256" key="5">
    <source>
        <dbReference type="ARBA" id="ARBA00023274"/>
    </source>
</evidence>
<dbReference type="Pfam" id="PF07650">
    <property type="entry name" value="KH_2"/>
    <property type="match status" value="1"/>
</dbReference>
<evidence type="ECO:0000259" key="9">
    <source>
        <dbReference type="PROSITE" id="PS50823"/>
    </source>
</evidence>
<dbReference type="HAMAP" id="MF_01309_B">
    <property type="entry name" value="Ribosomal_uS3_B"/>
    <property type="match status" value="1"/>
</dbReference>
<feature type="domain" description="KH type-2" evidence="9">
    <location>
        <begin position="39"/>
        <end position="107"/>
    </location>
</feature>
<dbReference type="Proteomes" id="UP000230340">
    <property type="component" value="Unassembled WGS sequence"/>
</dbReference>
<dbReference type="PANTHER" id="PTHR11760">
    <property type="entry name" value="30S/40S RIBOSOMAL PROTEIN S3"/>
    <property type="match status" value="1"/>
</dbReference>
<dbReference type="InterPro" id="IPR005704">
    <property type="entry name" value="Ribosomal_uS3_bac-typ"/>
</dbReference>
<dbReference type="PANTHER" id="PTHR11760:SF19">
    <property type="entry name" value="SMALL RIBOSOMAL SUBUNIT PROTEIN US3C"/>
    <property type="match status" value="1"/>
</dbReference>
<evidence type="ECO:0000256" key="6">
    <source>
        <dbReference type="ARBA" id="ARBA00024998"/>
    </source>
</evidence>
<dbReference type="InterPro" id="IPR004087">
    <property type="entry name" value="KH_dom"/>
</dbReference>